<dbReference type="Proteomes" id="UP000611640">
    <property type="component" value="Chromosome"/>
</dbReference>
<reference evidence="2 3" key="1">
    <citation type="submission" date="2020-08" db="EMBL/GenBank/DDBJ databases">
        <title>Whole genome shotgun sequence of Actinocatenispora thailandica NBRC 105041.</title>
        <authorList>
            <person name="Komaki H."/>
            <person name="Tamura T."/>
        </authorList>
    </citation>
    <scope>NUCLEOTIDE SEQUENCE [LARGE SCALE GENOMIC DNA]</scope>
    <source>
        <strain evidence="2 3">NBRC 105041</strain>
    </source>
</reference>
<organism evidence="2 3">
    <name type="scientific">Actinocatenispora thailandica</name>
    <dbReference type="NCBI Taxonomy" id="227318"/>
    <lineage>
        <taxon>Bacteria</taxon>
        <taxon>Bacillati</taxon>
        <taxon>Actinomycetota</taxon>
        <taxon>Actinomycetes</taxon>
        <taxon>Micromonosporales</taxon>
        <taxon>Micromonosporaceae</taxon>
        <taxon>Actinocatenispora</taxon>
    </lineage>
</organism>
<dbReference type="InterPro" id="IPR054384">
    <property type="entry name" value="SecDF_P1_head"/>
</dbReference>
<dbReference type="AlphaFoldDB" id="A0A7R7HY14"/>
<protein>
    <recommendedName>
        <fullName evidence="1">SecDF P1 head subdomain domain-containing protein</fullName>
    </recommendedName>
</protein>
<gene>
    <name evidence="2" type="ORF">Athai_32370</name>
</gene>
<evidence type="ECO:0000313" key="3">
    <source>
        <dbReference type="Proteomes" id="UP000611640"/>
    </source>
</evidence>
<accession>A0A7R7HY14</accession>
<sequence length="173" mass="17683">MLVLGVVVVVGGAITAVVLVRRSSSDGPIGVGDHSGPRTLDHFVGLRPVGASHPAPCKGDDLPGKDTTGQALCFRLDSGMSLSAVQDLRVEPSPYGGGVLIQISLRPADAKRFADLTKKISAASPPGNQLAIVVRDEVVSAPVVQDPIAGGELEISGGFDADQATNLANKILT</sequence>
<evidence type="ECO:0000259" key="1">
    <source>
        <dbReference type="Pfam" id="PF22599"/>
    </source>
</evidence>
<keyword evidence="3" id="KW-1185">Reference proteome</keyword>
<dbReference type="KEGG" id="atl:Athai_32370"/>
<dbReference type="Gene3D" id="3.30.1360.200">
    <property type="match status" value="1"/>
</dbReference>
<evidence type="ECO:0000313" key="2">
    <source>
        <dbReference type="EMBL" id="BCJ35734.1"/>
    </source>
</evidence>
<feature type="domain" description="SecDF P1 head subdomain" evidence="1">
    <location>
        <begin position="68"/>
        <end position="169"/>
    </location>
</feature>
<dbReference type="Pfam" id="PF22599">
    <property type="entry name" value="SecDF_P1_head"/>
    <property type="match status" value="1"/>
</dbReference>
<proteinExistence type="predicted"/>
<dbReference type="EMBL" id="AP023355">
    <property type="protein sequence ID" value="BCJ35734.1"/>
    <property type="molecule type" value="Genomic_DNA"/>
</dbReference>
<name>A0A7R7HY14_9ACTN</name>